<reference evidence="14 29" key="6">
    <citation type="submission" date="2021-03" db="EMBL/GenBank/DDBJ databases">
        <title>Whole Genome Sequencing of Mycobacterium tuberculosis clinical isolates from Arunachal Pradesh, India.</title>
        <authorList>
            <person name="Singh S."/>
            <person name="Mudliar S.R."/>
            <person name="Kulsum U."/>
            <person name="Rufai S.B."/>
            <person name="Singh P.K."/>
            <person name="Umpo M."/>
            <person name="Nyori M."/>
        </authorList>
    </citation>
    <scope>NUCLEOTIDE SEQUENCE [LARGE SCALE GENOMIC DNA]</scope>
    <source>
        <strain evidence="14 29">OMICS/BPL/0142/20/SP</strain>
    </source>
</reference>
<dbReference type="GO" id="GO:0051537">
    <property type="term" value="F:2 iron, 2 sulfur cluster binding"/>
    <property type="evidence" value="ECO:0007669"/>
    <property type="project" value="InterPro"/>
</dbReference>
<dbReference type="GeneID" id="45426724"/>
<dbReference type="Proteomes" id="UP000256381">
    <property type="component" value="Unassembled WGS sequence"/>
</dbReference>
<dbReference type="Proteomes" id="UP000039021">
    <property type="component" value="Unassembled WGS sequence"/>
</dbReference>
<evidence type="ECO:0000313" key="7">
    <source>
        <dbReference type="EMBL" id="CKT14643.1"/>
    </source>
</evidence>
<dbReference type="Proteomes" id="UP000236349">
    <property type="component" value="Chromosome"/>
</dbReference>
<reference evidence="13" key="1">
    <citation type="submission" date="2015-03" db="EMBL/GenBank/DDBJ databases">
        <authorList>
            <consortium name="Pathogen Informatics"/>
            <person name="Murphy D."/>
        </authorList>
    </citation>
    <scope>NUCLEOTIDE SEQUENCE</scope>
    <source>
        <strain evidence="13">N09902308</strain>
    </source>
</reference>
<dbReference type="EMBL" id="CSAD01000497">
    <property type="protein sequence ID" value="COW07284.1"/>
    <property type="molecule type" value="Genomic_DNA"/>
</dbReference>
<dbReference type="EMBL" id="CGCX01002262">
    <property type="protein sequence ID" value="CFS09562.1"/>
    <property type="molecule type" value="Genomic_DNA"/>
</dbReference>
<dbReference type="Proteomes" id="UP000039217">
    <property type="component" value="Unassembled WGS sequence"/>
</dbReference>
<feature type="domain" description="Ferric siderophore reductase C-terminal" evidence="1">
    <location>
        <begin position="37"/>
        <end position="57"/>
    </location>
</feature>
<dbReference type="Proteomes" id="UP000049023">
    <property type="component" value="Unassembled WGS sequence"/>
</dbReference>
<evidence type="ECO:0000313" key="10">
    <source>
        <dbReference type="EMBL" id="COW07284.1"/>
    </source>
</evidence>
<evidence type="ECO:0000313" key="16">
    <source>
        <dbReference type="Proteomes" id="UP000039021"/>
    </source>
</evidence>
<accession>A0A0H1SLR7</accession>
<dbReference type="EMBL" id="CP024614">
    <property type="protein sequence ID" value="AUS51906.1"/>
    <property type="molecule type" value="Genomic_DNA"/>
</dbReference>
<reference evidence="15 28" key="3">
    <citation type="journal article" date="2017" name="N. Engl. J. Med.">
        <title>Transmission of Extensively Drug-Resistant Tuberculosis in South Africa.</title>
        <authorList>
            <person name="Shah N.S."/>
            <person name="Auld S.C."/>
            <person name="Brust J.C."/>
            <person name="Mathema B."/>
            <person name="Ismail N."/>
            <person name="Moodley P."/>
            <person name="Mlisana K."/>
            <person name="Allana S."/>
            <person name="Campbell A."/>
            <person name="Mthiyane T."/>
            <person name="Morris N."/>
            <person name="Mpangase P."/>
            <person name="van der Meulen H."/>
            <person name="Omar S.V."/>
            <person name="Brown T.S."/>
            <person name="Narechania A."/>
            <person name="Shaskina E."/>
            <person name="Kapwata T."/>
            <person name="Kreiswirth B."/>
            <person name="Gandhi N.R."/>
        </authorList>
    </citation>
    <scope>NUCLEOTIDE SEQUENCE [LARGE SCALE GENOMIC DNA]</scope>
    <source>
        <strain evidence="15 28">32301_S10</strain>
    </source>
</reference>
<evidence type="ECO:0000259" key="1">
    <source>
        <dbReference type="Pfam" id="PF11575"/>
    </source>
</evidence>
<reference evidence="15" key="5">
    <citation type="submission" date="2018-07" db="EMBL/GenBank/DDBJ databases">
        <authorList>
            <person name="Shah S."/>
            <person name="Brown T."/>
            <person name="Auld S."/>
            <person name="Bratton K."/>
            <person name="Narechania A."/>
            <person name="Mathema B."/>
            <person name="Gandhi N."/>
        </authorList>
    </citation>
    <scope>NUCLEOTIDE SEQUENCE</scope>
    <source>
        <strain evidence="15">32301_S10</strain>
    </source>
</reference>
<evidence type="ECO:0000313" key="22">
    <source>
        <dbReference type="Proteomes" id="UP000048289"/>
    </source>
</evidence>
<dbReference type="EMBL" id="CQQC01001203">
    <property type="protein sequence ID" value="CNV73696.1"/>
    <property type="molecule type" value="Genomic_DNA"/>
</dbReference>
<dbReference type="EMBL" id="CNGE01000663">
    <property type="protein sequence ID" value="CKT16309.1"/>
    <property type="molecule type" value="Genomic_DNA"/>
</dbReference>
<dbReference type="Proteomes" id="UP000046680">
    <property type="component" value="Unassembled WGS sequence"/>
</dbReference>
<evidence type="ECO:0000313" key="20">
    <source>
        <dbReference type="Proteomes" id="UP000046680"/>
    </source>
</evidence>
<sequence>MRPDLRARLVRITDDLLNTASLAGSGVLTGPDLTFRRRSCCLFYRVPAGGKCGDCPL</sequence>
<evidence type="ECO:0000313" key="14">
    <source>
        <dbReference type="EMBL" id="MBP0683368.1"/>
    </source>
</evidence>
<dbReference type="Proteomes" id="UP000671119">
    <property type="component" value="Unassembled WGS sequence"/>
</dbReference>
<dbReference type="EMBL" id="CSBK01000092">
    <property type="protein sequence ID" value="COW92283.1"/>
    <property type="molecule type" value="Genomic_DNA"/>
</dbReference>
<evidence type="ECO:0000313" key="13">
    <source>
        <dbReference type="EMBL" id="COW92283.1"/>
    </source>
</evidence>
<evidence type="ECO:0000313" key="2">
    <source>
        <dbReference type="EMBL" id="AUS51906.1"/>
    </source>
</evidence>
<evidence type="ECO:0000313" key="15">
    <source>
        <dbReference type="EMBL" id="REQ54631.1"/>
    </source>
</evidence>
<evidence type="ECO:0000313" key="21">
    <source>
        <dbReference type="Proteomes" id="UP000046947"/>
    </source>
</evidence>
<dbReference type="EMBL" id="CFOE01000357">
    <property type="protein sequence ID" value="CFE40657.1"/>
    <property type="molecule type" value="Genomic_DNA"/>
</dbReference>
<dbReference type="RefSeq" id="WP_003414008.1">
    <property type="nucleotide sequence ID" value="NZ_AP017901.1"/>
</dbReference>
<dbReference type="Proteomes" id="UP000044938">
    <property type="component" value="Unassembled WGS sequence"/>
</dbReference>
<dbReference type="InterPro" id="IPR024726">
    <property type="entry name" value="FhuF_C"/>
</dbReference>
<evidence type="ECO:0000313" key="26">
    <source>
        <dbReference type="Proteomes" id="UP000050164"/>
    </source>
</evidence>
<evidence type="ECO:0000313" key="6">
    <source>
        <dbReference type="EMBL" id="CKQ98127.1"/>
    </source>
</evidence>
<dbReference type="EMBL" id="CSAJ01000422">
    <property type="protein sequence ID" value="COW60864.1"/>
    <property type="molecule type" value="Genomic_DNA"/>
</dbReference>
<evidence type="ECO:0000313" key="29">
    <source>
        <dbReference type="Proteomes" id="UP000671119"/>
    </source>
</evidence>
<dbReference type="EMBL" id="CNFU01001189">
    <property type="protein sequence ID" value="CKT14643.1"/>
    <property type="molecule type" value="Genomic_DNA"/>
</dbReference>
<gene>
    <name evidence="2" type="ORF">CAB90_03071</name>
    <name evidence="15" type="ORF">DSJ38_06080</name>
    <name evidence="5" type="ORF">ERS007657_03989</name>
    <name evidence="9" type="ORF">ERS007661_03004</name>
    <name evidence="10" type="ORF">ERS007679_03053</name>
    <name evidence="3" type="ORF">ERS007681_02593</name>
    <name evidence="4" type="ORF">ERS007688_04325</name>
    <name evidence="11" type="ORF">ERS007720_02930</name>
    <name evidence="13" type="ORF">ERS007739_00339</name>
    <name evidence="12" type="ORF">ERS007741_02826</name>
    <name evidence="8" type="ORF">ERS027646_03083</name>
    <name evidence="6" type="ORF">ERS027659_00492</name>
    <name evidence="7" type="ORF">ERS027661_03992</name>
    <name evidence="14" type="ORF">J8J21_09570</name>
</gene>
<proteinExistence type="predicted"/>
<evidence type="ECO:0000313" key="11">
    <source>
        <dbReference type="EMBL" id="COW60864.1"/>
    </source>
</evidence>
<protein>
    <submittedName>
        <fullName evidence="14">(2Fe-2S)-binding protein</fullName>
    </submittedName>
    <submittedName>
        <fullName evidence="3 13">Cysteine rich protein</fullName>
    </submittedName>
</protein>
<evidence type="ECO:0000313" key="4">
    <source>
        <dbReference type="EMBL" id="CFE81855.1"/>
    </source>
</evidence>
<dbReference type="Pfam" id="PF11575">
    <property type="entry name" value="FhuF_C"/>
    <property type="match status" value="1"/>
</dbReference>
<name>A0A0H1SLR7_MYCTX</name>
<evidence type="ECO:0000313" key="23">
    <source>
        <dbReference type="Proteomes" id="UP000048600"/>
    </source>
</evidence>
<evidence type="ECO:0000313" key="9">
    <source>
        <dbReference type="EMBL" id="CNV73696.1"/>
    </source>
</evidence>
<evidence type="ECO:0000313" key="24">
    <source>
        <dbReference type="Proteomes" id="UP000048948"/>
    </source>
</evidence>
<organism evidence="13 16">
    <name type="scientific">Mycobacterium tuberculosis</name>
    <dbReference type="NCBI Taxonomy" id="1773"/>
    <lineage>
        <taxon>Bacteria</taxon>
        <taxon>Bacillati</taxon>
        <taxon>Actinomycetota</taxon>
        <taxon>Actinomycetes</taxon>
        <taxon>Mycobacteriales</taxon>
        <taxon>Mycobacteriaceae</taxon>
        <taxon>Mycobacterium</taxon>
        <taxon>Mycobacterium tuberculosis complex</taxon>
    </lineage>
</organism>
<reference evidence="16 17" key="2">
    <citation type="submission" date="2015-03" db="EMBL/GenBank/DDBJ databases">
        <authorList>
            <consortium name="Pathogen Informatics"/>
        </authorList>
    </citation>
    <scope>NUCLEOTIDE SEQUENCE [LARGE SCALE GENOMIC DNA]</scope>
    <source>
        <strain evidence="8 24">Bir 172</strain>
        <strain evidence="6 26">Bir 185</strain>
        <strain evidence="7 25">Bir 187</strain>
        <strain evidence="5 20">C09601061</strain>
        <strain evidence="9 17">D00501624</strain>
        <strain evidence="10 19">G09801536</strain>
        <strain evidence="3 22">G09901357</strain>
        <strain evidence="4 21">H09601792</strain>
        <strain evidence="11 18">M09401471</strain>
        <strain evidence="16">N09902308</strain>
        <strain evidence="12 23">P00601463</strain>
    </source>
</reference>
<dbReference type="Proteomes" id="UP000046947">
    <property type="component" value="Unassembled WGS sequence"/>
</dbReference>
<evidence type="ECO:0000313" key="17">
    <source>
        <dbReference type="Proteomes" id="UP000039217"/>
    </source>
</evidence>
<dbReference type="Proteomes" id="UP000048289">
    <property type="component" value="Unassembled WGS sequence"/>
</dbReference>
<evidence type="ECO:0000313" key="12">
    <source>
        <dbReference type="EMBL" id="COW62543.1"/>
    </source>
</evidence>
<evidence type="ECO:0000313" key="28">
    <source>
        <dbReference type="Proteomes" id="UP000256381"/>
    </source>
</evidence>
<evidence type="ECO:0000313" key="19">
    <source>
        <dbReference type="Proteomes" id="UP000045842"/>
    </source>
</evidence>
<dbReference type="Proteomes" id="UP000045842">
    <property type="component" value="Unassembled WGS sequence"/>
</dbReference>
<dbReference type="Proteomes" id="UP000048948">
    <property type="component" value="Unassembled WGS sequence"/>
</dbReference>
<dbReference type="EMBL" id="CNFT01000066">
    <property type="protein sequence ID" value="CKQ98127.1"/>
    <property type="molecule type" value="Genomic_DNA"/>
</dbReference>
<dbReference type="AlphaFoldDB" id="A0A0H1SLR7"/>
<evidence type="ECO:0000313" key="5">
    <source>
        <dbReference type="EMBL" id="CFS09562.1"/>
    </source>
</evidence>
<dbReference type="EMBL" id="JAGIZI010000012">
    <property type="protein sequence ID" value="MBP0683368.1"/>
    <property type="molecule type" value="Genomic_DNA"/>
</dbReference>
<evidence type="ECO:0000313" key="3">
    <source>
        <dbReference type="EMBL" id="CFE40657.1"/>
    </source>
</evidence>
<dbReference type="EMBL" id="CHKL01000362">
    <property type="protein sequence ID" value="COW62543.1"/>
    <property type="molecule type" value="Genomic_DNA"/>
</dbReference>
<dbReference type="EMBL" id="QTBD01000091">
    <property type="protein sequence ID" value="REQ54631.1"/>
    <property type="molecule type" value="Genomic_DNA"/>
</dbReference>
<dbReference type="Proteomes" id="UP000050164">
    <property type="component" value="Unassembled WGS sequence"/>
</dbReference>
<dbReference type="Proteomes" id="UP000048600">
    <property type="component" value="Unassembled WGS sequence"/>
</dbReference>
<evidence type="ECO:0000313" key="18">
    <source>
        <dbReference type="Proteomes" id="UP000044938"/>
    </source>
</evidence>
<dbReference type="EMBL" id="CFOH01001228">
    <property type="protein sequence ID" value="CFE81855.1"/>
    <property type="molecule type" value="Genomic_DNA"/>
</dbReference>
<evidence type="ECO:0000313" key="25">
    <source>
        <dbReference type="Proteomes" id="UP000049023"/>
    </source>
</evidence>
<evidence type="ECO:0000313" key="8">
    <source>
        <dbReference type="EMBL" id="CKT16309.1"/>
    </source>
</evidence>
<reference evidence="2 27" key="4">
    <citation type="submission" date="2017-10" db="EMBL/GenBank/DDBJ databases">
        <title>Clinical isolate obtained from a human patient with meningeal tuberculosis in michoacan, Mexico.</title>
        <authorList>
            <person name="Guillen-Nepita A.L."/>
            <person name="Negrete-Paz A.M."/>
            <person name="Vazquez-Marrufo G."/>
            <person name="Cruz-Hernandez A."/>
            <person name="Fresia P."/>
            <person name="Naya H."/>
            <person name="Vazquez-Garciduenas M.S."/>
        </authorList>
    </citation>
    <scope>NUCLEOTIDE SEQUENCE [LARGE SCALE GENOMIC DNA]</scope>
    <source>
        <strain evidence="27">Beijing/MYC004</strain>
        <strain evidence="2">MYC004</strain>
    </source>
</reference>
<evidence type="ECO:0000313" key="27">
    <source>
        <dbReference type="Proteomes" id="UP000236349"/>
    </source>
</evidence>